<gene>
    <name evidence="1" type="ORF">FWK35_00012757</name>
</gene>
<evidence type="ECO:0000313" key="2">
    <source>
        <dbReference type="Proteomes" id="UP000478052"/>
    </source>
</evidence>
<protein>
    <submittedName>
        <fullName evidence="1">ACYPI40782 protein</fullName>
    </submittedName>
</protein>
<comment type="caution">
    <text evidence="1">The sequence shown here is derived from an EMBL/GenBank/DDBJ whole genome shotgun (WGS) entry which is preliminary data.</text>
</comment>
<dbReference type="Proteomes" id="UP000478052">
    <property type="component" value="Unassembled WGS sequence"/>
</dbReference>
<evidence type="ECO:0000313" key="1">
    <source>
        <dbReference type="EMBL" id="KAF0771642.1"/>
    </source>
</evidence>
<accession>A0A6G0ZKS4</accession>
<organism evidence="1 2">
    <name type="scientific">Aphis craccivora</name>
    <name type="common">Cowpea aphid</name>
    <dbReference type="NCBI Taxonomy" id="307492"/>
    <lineage>
        <taxon>Eukaryota</taxon>
        <taxon>Metazoa</taxon>
        <taxon>Ecdysozoa</taxon>
        <taxon>Arthropoda</taxon>
        <taxon>Hexapoda</taxon>
        <taxon>Insecta</taxon>
        <taxon>Pterygota</taxon>
        <taxon>Neoptera</taxon>
        <taxon>Paraneoptera</taxon>
        <taxon>Hemiptera</taxon>
        <taxon>Sternorrhyncha</taxon>
        <taxon>Aphidomorpha</taxon>
        <taxon>Aphidoidea</taxon>
        <taxon>Aphididae</taxon>
        <taxon>Aphidini</taxon>
        <taxon>Aphis</taxon>
        <taxon>Aphis</taxon>
    </lineage>
</organism>
<proteinExistence type="predicted"/>
<reference evidence="1 2" key="1">
    <citation type="submission" date="2019-08" db="EMBL/GenBank/DDBJ databases">
        <title>Whole genome of Aphis craccivora.</title>
        <authorList>
            <person name="Voronova N.V."/>
            <person name="Shulinski R.S."/>
            <person name="Bandarenka Y.V."/>
            <person name="Zhorov D.G."/>
            <person name="Warner D."/>
        </authorList>
    </citation>
    <scope>NUCLEOTIDE SEQUENCE [LARGE SCALE GENOMIC DNA]</scope>
    <source>
        <strain evidence="1">180601</strain>
        <tissue evidence="1">Whole Body</tissue>
    </source>
</reference>
<sequence length="86" mass="9978">MKQADPVFQHARRHMIIATRCGRFINFTRPLDQRSPRSYSFNRSLYSINAAAMYDGFRTVDFFLFTAHSAVALMNVLFAQCPNTNR</sequence>
<name>A0A6G0ZKS4_APHCR</name>
<keyword evidence="2" id="KW-1185">Reference proteome</keyword>
<dbReference type="EMBL" id="VUJU01000269">
    <property type="protein sequence ID" value="KAF0771642.1"/>
    <property type="molecule type" value="Genomic_DNA"/>
</dbReference>
<dbReference type="AlphaFoldDB" id="A0A6G0ZKS4"/>